<dbReference type="PANTHER" id="PTHR34220:SF7">
    <property type="entry name" value="SENSOR HISTIDINE KINASE YPDA"/>
    <property type="match status" value="1"/>
</dbReference>
<accession>A0A2T3HNY9</accession>
<dbReference type="PANTHER" id="PTHR34220">
    <property type="entry name" value="SENSOR HISTIDINE KINASE YPDA"/>
    <property type="match status" value="1"/>
</dbReference>
<dbReference type="InterPro" id="IPR036890">
    <property type="entry name" value="HATPase_C_sf"/>
</dbReference>
<reference evidence="3 4" key="1">
    <citation type="submission" date="2018-03" db="EMBL/GenBank/DDBJ databases">
        <authorList>
            <person name="Keele B.F."/>
        </authorList>
    </citation>
    <scope>NUCLEOTIDE SEQUENCE [LARGE SCALE GENOMIC DNA]</scope>
    <source>
        <strain evidence="3 4">YL28-9</strain>
    </source>
</reference>
<dbReference type="GO" id="GO:0000155">
    <property type="term" value="F:phosphorelay sensor kinase activity"/>
    <property type="evidence" value="ECO:0007669"/>
    <property type="project" value="InterPro"/>
</dbReference>
<protein>
    <recommendedName>
        <fullName evidence="2">Signal transduction histidine kinase internal region domain-containing protein</fullName>
    </recommendedName>
</protein>
<feature type="transmembrane region" description="Helical" evidence="1">
    <location>
        <begin position="52"/>
        <end position="71"/>
    </location>
</feature>
<comment type="caution">
    <text evidence="3">The sequence shown here is derived from an EMBL/GenBank/DDBJ whole genome shotgun (WGS) entry which is preliminary data.</text>
</comment>
<keyword evidence="4" id="KW-1185">Reference proteome</keyword>
<feature type="transmembrane region" description="Helical" evidence="1">
    <location>
        <begin position="92"/>
        <end position="113"/>
    </location>
</feature>
<dbReference type="RefSeq" id="WP_107214247.1">
    <property type="nucleotide sequence ID" value="NZ_KZ686268.1"/>
</dbReference>
<evidence type="ECO:0000259" key="2">
    <source>
        <dbReference type="Pfam" id="PF06580"/>
    </source>
</evidence>
<organism evidence="3 4">
    <name type="scientific">Pedobacter yulinensis</name>
    <dbReference type="NCBI Taxonomy" id="2126353"/>
    <lineage>
        <taxon>Bacteria</taxon>
        <taxon>Pseudomonadati</taxon>
        <taxon>Bacteroidota</taxon>
        <taxon>Sphingobacteriia</taxon>
        <taxon>Sphingobacteriales</taxon>
        <taxon>Sphingobacteriaceae</taxon>
        <taxon>Pedobacter</taxon>
    </lineage>
</organism>
<dbReference type="Gene3D" id="3.30.565.10">
    <property type="entry name" value="Histidine kinase-like ATPase, C-terminal domain"/>
    <property type="match status" value="1"/>
</dbReference>
<feature type="domain" description="Signal transduction histidine kinase internal region" evidence="2">
    <location>
        <begin position="168"/>
        <end position="247"/>
    </location>
</feature>
<dbReference type="SUPFAM" id="SSF55874">
    <property type="entry name" value="ATPase domain of HSP90 chaperone/DNA topoisomerase II/histidine kinase"/>
    <property type="match status" value="1"/>
</dbReference>
<keyword evidence="1" id="KW-0472">Membrane</keyword>
<feature type="transmembrane region" description="Helical" evidence="1">
    <location>
        <begin position="125"/>
        <end position="145"/>
    </location>
</feature>
<dbReference type="AlphaFoldDB" id="A0A2T3HNY9"/>
<dbReference type="EMBL" id="PYLS01000004">
    <property type="protein sequence ID" value="PST84149.1"/>
    <property type="molecule type" value="Genomic_DNA"/>
</dbReference>
<keyword evidence="1" id="KW-0812">Transmembrane</keyword>
<evidence type="ECO:0000256" key="1">
    <source>
        <dbReference type="SAM" id="Phobius"/>
    </source>
</evidence>
<dbReference type="InterPro" id="IPR050640">
    <property type="entry name" value="Bact_2-comp_sensor_kinase"/>
</dbReference>
<name>A0A2T3HNY9_9SPHI</name>
<gene>
    <name evidence="3" type="ORF">C7T94_05315</name>
</gene>
<dbReference type="GO" id="GO:0016020">
    <property type="term" value="C:membrane"/>
    <property type="evidence" value="ECO:0007669"/>
    <property type="project" value="InterPro"/>
</dbReference>
<evidence type="ECO:0000313" key="3">
    <source>
        <dbReference type="EMBL" id="PST84149.1"/>
    </source>
</evidence>
<dbReference type="InterPro" id="IPR010559">
    <property type="entry name" value="Sig_transdc_His_kin_internal"/>
</dbReference>
<dbReference type="Pfam" id="PF06580">
    <property type="entry name" value="His_kinase"/>
    <property type="match status" value="1"/>
</dbReference>
<evidence type="ECO:0000313" key="4">
    <source>
        <dbReference type="Proteomes" id="UP000240912"/>
    </source>
</evidence>
<dbReference type="OrthoDB" id="9809908at2"/>
<proteinExistence type="predicted"/>
<keyword evidence="1" id="KW-1133">Transmembrane helix</keyword>
<sequence>MRLTAKPRSRRENMLIWLAAVALSLLFMLPRLAVLRQAGNMNRDIGAVSADFWAKTAYSLLLALVFLYLNLRFRKFRMAGAFFDPDRLADRILLNVVGFFVFRFLVVQTHIFFFDPFLNERVFRVFFNVSLALELILVMLIAHMYHLVLRNQELAIGYNALRKAHAEARFEALKSQLKPHFLFNSFNSLKGLITKDPEAARRFVDNLSDVLRCTLTTSHAEAVSLAEEMQLVAAYTGLLKIRHGDKIRIDLSLPVDLAAYRIPPMGIQALIENAVKHNNASSKKPLTIHIFTEKGLLVVENNVQSRLPDEPGTGLGLLNLNERCRYLFGQELSVKRSDDVFSVGVPLIKNSGNEYLNN</sequence>
<dbReference type="Proteomes" id="UP000240912">
    <property type="component" value="Unassembled WGS sequence"/>
</dbReference>